<sequence>MSAALADYQSISQTLASQGFVILRRFLDQAELAWLEQACHPIINDYGVRQVLQTHPDIARSLPWQKIISVLDAAGISTAKPVRSLYFNKNAAHNWLVPWHQDMTICVSQKAELAGYGKWTQKNGVHHVEPPAEVLDQMLTMRIAMDAANHENAALKVLAGSHRHGKLKGKQLDAYIEKSRDADMHICTMQAGDALLMRPLLLHASDKAVNASQRRVLHLEFSATALPAPMQWAEAAQISGTSN</sequence>
<dbReference type="SUPFAM" id="SSF51197">
    <property type="entry name" value="Clavaminate synthase-like"/>
    <property type="match status" value="1"/>
</dbReference>
<dbReference type="Pfam" id="PF05721">
    <property type="entry name" value="PhyH"/>
    <property type="match status" value="1"/>
</dbReference>
<dbReference type="GO" id="GO:0016706">
    <property type="term" value="F:2-oxoglutarate-dependent dioxygenase activity"/>
    <property type="evidence" value="ECO:0007669"/>
    <property type="project" value="UniProtKB-ARBA"/>
</dbReference>
<comment type="cofactor">
    <cofactor evidence="1">
        <name>Fe(2+)</name>
        <dbReference type="ChEBI" id="CHEBI:29033"/>
    </cofactor>
</comment>
<accession>A0A318JGP8</accession>
<name>A0A318JGP8_9BURK</name>
<dbReference type="EMBL" id="QJKB01000001">
    <property type="protein sequence ID" value="PXX46563.1"/>
    <property type="molecule type" value="Genomic_DNA"/>
</dbReference>
<evidence type="ECO:0000256" key="1">
    <source>
        <dbReference type="ARBA" id="ARBA00001954"/>
    </source>
</evidence>
<keyword evidence="2" id="KW-0223">Dioxygenase</keyword>
<evidence type="ECO:0000313" key="3">
    <source>
        <dbReference type="Proteomes" id="UP000247792"/>
    </source>
</evidence>
<dbReference type="AlphaFoldDB" id="A0A318JGP8"/>
<proteinExistence type="predicted"/>
<dbReference type="Proteomes" id="UP000247792">
    <property type="component" value="Unassembled WGS sequence"/>
</dbReference>
<dbReference type="RefSeq" id="WP_110253037.1">
    <property type="nucleotide sequence ID" value="NZ_QJKB01000001.1"/>
</dbReference>
<dbReference type="PANTHER" id="PTHR20883:SF48">
    <property type="entry name" value="ECTOINE DIOXYGENASE"/>
    <property type="match status" value="1"/>
</dbReference>
<dbReference type="PANTHER" id="PTHR20883">
    <property type="entry name" value="PHYTANOYL-COA DIOXYGENASE DOMAIN CONTAINING 1"/>
    <property type="match status" value="1"/>
</dbReference>
<evidence type="ECO:0000313" key="2">
    <source>
        <dbReference type="EMBL" id="PXX46563.1"/>
    </source>
</evidence>
<keyword evidence="2" id="KW-0560">Oxidoreductase</keyword>
<protein>
    <submittedName>
        <fullName evidence="2">Phytanoyl-CoA dioxygenase PhyH</fullName>
    </submittedName>
</protein>
<gene>
    <name evidence="2" type="ORF">DFR42_101132</name>
</gene>
<organism evidence="2 3">
    <name type="scientific">Undibacterium pigrum</name>
    <dbReference type="NCBI Taxonomy" id="401470"/>
    <lineage>
        <taxon>Bacteria</taxon>
        <taxon>Pseudomonadati</taxon>
        <taxon>Pseudomonadota</taxon>
        <taxon>Betaproteobacteria</taxon>
        <taxon>Burkholderiales</taxon>
        <taxon>Oxalobacteraceae</taxon>
        <taxon>Undibacterium</taxon>
    </lineage>
</organism>
<dbReference type="GO" id="GO:0005506">
    <property type="term" value="F:iron ion binding"/>
    <property type="evidence" value="ECO:0007669"/>
    <property type="project" value="UniProtKB-ARBA"/>
</dbReference>
<reference evidence="2 3" key="1">
    <citation type="submission" date="2018-05" db="EMBL/GenBank/DDBJ databases">
        <title>Genomic Encyclopedia of Type Strains, Phase IV (KMG-IV): sequencing the most valuable type-strain genomes for metagenomic binning, comparative biology and taxonomic classification.</title>
        <authorList>
            <person name="Goeker M."/>
        </authorList>
    </citation>
    <scope>NUCLEOTIDE SEQUENCE [LARGE SCALE GENOMIC DNA]</scope>
    <source>
        <strain evidence="2 3">DSM 19792</strain>
    </source>
</reference>
<keyword evidence="3" id="KW-1185">Reference proteome</keyword>
<comment type="caution">
    <text evidence="2">The sequence shown here is derived from an EMBL/GenBank/DDBJ whole genome shotgun (WGS) entry which is preliminary data.</text>
</comment>
<dbReference type="OrthoDB" id="9791262at2"/>
<dbReference type="Gene3D" id="2.60.120.620">
    <property type="entry name" value="q2cbj1_9rhob like domain"/>
    <property type="match status" value="1"/>
</dbReference>
<dbReference type="InterPro" id="IPR008775">
    <property type="entry name" value="Phytyl_CoA_dOase-like"/>
</dbReference>